<organism evidence="2 3">
    <name type="scientific">Papaver atlanticum</name>
    <dbReference type="NCBI Taxonomy" id="357466"/>
    <lineage>
        <taxon>Eukaryota</taxon>
        <taxon>Viridiplantae</taxon>
        <taxon>Streptophyta</taxon>
        <taxon>Embryophyta</taxon>
        <taxon>Tracheophyta</taxon>
        <taxon>Spermatophyta</taxon>
        <taxon>Magnoliopsida</taxon>
        <taxon>Ranunculales</taxon>
        <taxon>Papaveraceae</taxon>
        <taxon>Papaveroideae</taxon>
        <taxon>Papaver</taxon>
    </lineage>
</organism>
<evidence type="ECO:0000313" key="3">
    <source>
        <dbReference type="Proteomes" id="UP001202328"/>
    </source>
</evidence>
<dbReference type="InterPro" id="IPR039761">
    <property type="entry name" value="Bms1/Tsr1"/>
</dbReference>
<dbReference type="SUPFAM" id="SSF52540">
    <property type="entry name" value="P-loop containing nucleoside triphosphate hydrolases"/>
    <property type="match status" value="2"/>
</dbReference>
<dbReference type="PANTHER" id="PTHR12858:SF2">
    <property type="entry name" value="RIBOSOME BIOGENESIS PROTEIN BMS1 HOMOLOG"/>
    <property type="match status" value="1"/>
</dbReference>
<dbReference type="Proteomes" id="UP001202328">
    <property type="component" value="Unassembled WGS sequence"/>
</dbReference>
<feature type="compositionally biased region" description="Basic and acidic residues" evidence="1">
    <location>
        <begin position="47"/>
        <end position="56"/>
    </location>
</feature>
<protein>
    <submittedName>
        <fullName evidence="2">Uncharacterized protein</fullName>
    </submittedName>
</protein>
<reference evidence="2" key="1">
    <citation type="submission" date="2022-04" db="EMBL/GenBank/DDBJ databases">
        <title>A functionally conserved STORR gene fusion in Papaver species that diverged 16.8 million years ago.</title>
        <authorList>
            <person name="Catania T."/>
        </authorList>
    </citation>
    <scope>NUCLEOTIDE SEQUENCE</scope>
    <source>
        <strain evidence="2">S-188037</strain>
    </source>
</reference>
<dbReference type="GO" id="GO:0000462">
    <property type="term" value="P:maturation of SSU-rRNA from tricistronic rRNA transcript (SSU-rRNA, 5.8S rRNA, LSU-rRNA)"/>
    <property type="evidence" value="ECO:0007669"/>
    <property type="project" value="TreeGrafter"/>
</dbReference>
<evidence type="ECO:0000256" key="1">
    <source>
        <dbReference type="SAM" id="MobiDB-lite"/>
    </source>
</evidence>
<evidence type="ECO:0000313" key="2">
    <source>
        <dbReference type="EMBL" id="KAI3877694.1"/>
    </source>
</evidence>
<proteinExistence type="predicted"/>
<dbReference type="GO" id="GO:0030686">
    <property type="term" value="C:90S preribosome"/>
    <property type="evidence" value="ECO:0007669"/>
    <property type="project" value="TreeGrafter"/>
</dbReference>
<dbReference type="AlphaFoldDB" id="A0AAD4XAJ9"/>
<accession>A0AAD4XAJ9</accession>
<keyword evidence="3" id="KW-1185">Reference proteome</keyword>
<dbReference type="GO" id="GO:0005525">
    <property type="term" value="F:GTP binding"/>
    <property type="evidence" value="ECO:0007669"/>
    <property type="project" value="TreeGrafter"/>
</dbReference>
<dbReference type="EMBL" id="JAJJMB010012369">
    <property type="protein sequence ID" value="KAI3877694.1"/>
    <property type="molecule type" value="Genomic_DNA"/>
</dbReference>
<gene>
    <name evidence="2" type="ORF">MKW98_020175</name>
</gene>
<dbReference type="GO" id="GO:0003924">
    <property type="term" value="F:GTPase activity"/>
    <property type="evidence" value="ECO:0007669"/>
    <property type="project" value="TreeGrafter"/>
</dbReference>
<comment type="caution">
    <text evidence="2">The sequence shown here is derived from an EMBL/GenBank/DDBJ whole genome shotgun (WGS) entry which is preliminary data.</text>
</comment>
<dbReference type="PANTHER" id="PTHR12858">
    <property type="entry name" value="RIBOSOME BIOGENESIS PROTEIN"/>
    <property type="match status" value="1"/>
</dbReference>
<sequence length="301" mass="34289">MAFGGGAAASSSSSNQEYVLCGTDYLKVYKTTTADNRPEVSAAGLQSDEHKDTLRVEEEEQPPYVIVVQGPRKAKDTAAIDLTVKEEEPPYVIVVHGPPEVGKSLLIRSLVEHYAKENLNNVLYMQGPVTIISEKVFVDKSERSVSLLTERIAECKFKRRIFMGDTIFMRVQKEVEVPRFFNPVVPMPGLSDGPEEFRKGRRTVSFVEPSFRDLTIAKKFELDHCNKVEQKEFKKHPMLVISKEEEMLNEKREITKKHQLEPSVHWSPVGRVLQCARDLYGKKIPSFYTFVQPPHHIKSKN</sequence>
<feature type="region of interest" description="Disordered" evidence="1">
    <location>
        <begin position="37"/>
        <end position="57"/>
    </location>
</feature>
<dbReference type="GO" id="GO:0000479">
    <property type="term" value="P:endonucleolytic cleavage of tricistronic rRNA transcript (SSU-rRNA, 5.8S rRNA, LSU-rRNA)"/>
    <property type="evidence" value="ECO:0007669"/>
    <property type="project" value="TreeGrafter"/>
</dbReference>
<name>A0AAD4XAJ9_9MAGN</name>
<dbReference type="GO" id="GO:0034511">
    <property type="term" value="F:U3 snoRNA binding"/>
    <property type="evidence" value="ECO:0007669"/>
    <property type="project" value="TreeGrafter"/>
</dbReference>
<dbReference type="InterPro" id="IPR027417">
    <property type="entry name" value="P-loop_NTPase"/>
</dbReference>